<accession>A0AAN8JU78</accession>
<dbReference type="PANTHER" id="PTHR21446:SF13">
    <property type="entry name" value="DUF3504 DOMAIN-CONTAINING PROTEIN"/>
    <property type="match status" value="1"/>
</dbReference>
<dbReference type="AlphaFoldDB" id="A0AAN8JU78"/>
<dbReference type="Proteomes" id="UP001347796">
    <property type="component" value="Unassembled WGS sequence"/>
</dbReference>
<feature type="domain" description="ZMYM2-like/QRICH1 C-terminal" evidence="5">
    <location>
        <begin position="199"/>
        <end position="345"/>
    </location>
</feature>
<evidence type="ECO:0008006" key="9">
    <source>
        <dbReference type="Google" id="ProtNLM"/>
    </source>
</evidence>
<dbReference type="InterPro" id="IPR013762">
    <property type="entry name" value="Integrase-like_cat_sf"/>
</dbReference>
<sequence>MDVPDFAVDWASFPSDDELISLSQVMDIPTQQLVDMPCVTRDNKGRFCSPVKQADLENIQKCSVPIKTRNNNKWALNLWKDWVDNRNSKPETYFEKGKLIPTDINTLNDEELQFWLQRFIVEIRRKDGTNYPPNTLVQIVSGLQRYIKNDCNRNNVHILRDDDEKFSTFRKILDSEMKRPTSLGFGTKVKSCEPVLPEEEKVMWDKGVFSMNTAEGLSNAIFFYNGKAFAFRGMEQHKCVEAEQFEILTDQKNKRKFIRFTPRIQKNSQGGLKRKNVTITPIEHYEQPDNERCLVKMYDYYLSLIPRKGFLYKKPLTTTVTDESQHPRFSAANITFNKLSQMFKKFYQQAGLSIEGRTISNHSGRVTCCTTLYNDGFSDKAVTSRSAHRSNAVQKYQRELFSIKDSVSKSLGPPEINDIKTTGTQEDNDEIQEIKKLKTCVNQDVPSSANNTLEIIIPDCVNKVVLRKKDKTVTVEI</sequence>
<dbReference type="PANTHER" id="PTHR21446">
    <property type="entry name" value="DUF3504 DOMAIN-CONTAINING PROTEIN"/>
    <property type="match status" value="1"/>
</dbReference>
<evidence type="ECO:0000313" key="8">
    <source>
        <dbReference type="Proteomes" id="UP001347796"/>
    </source>
</evidence>
<comment type="caution">
    <text evidence="7">The sequence shown here is derived from an EMBL/GenBank/DDBJ whole genome shotgun (WGS) entry which is preliminary data.</text>
</comment>
<dbReference type="InterPro" id="IPR021893">
    <property type="entry name" value="ZMYM2-like_C"/>
</dbReference>
<evidence type="ECO:0000256" key="2">
    <source>
        <dbReference type="ARBA" id="ARBA00022553"/>
    </source>
</evidence>
<dbReference type="GO" id="GO:0003677">
    <property type="term" value="F:DNA binding"/>
    <property type="evidence" value="ECO:0007669"/>
    <property type="project" value="InterPro"/>
</dbReference>
<reference evidence="7 8" key="1">
    <citation type="submission" date="2024-01" db="EMBL/GenBank/DDBJ databases">
        <title>The genome of the rayed Mediterranean limpet Patella caerulea (Linnaeus, 1758).</title>
        <authorList>
            <person name="Anh-Thu Weber A."/>
            <person name="Halstead-Nussloch G."/>
        </authorList>
    </citation>
    <scope>NUCLEOTIDE SEQUENCE [LARGE SCALE GENOMIC DNA]</scope>
    <source>
        <strain evidence="7">AATW-2023a</strain>
        <tissue evidence="7">Whole specimen</tissue>
    </source>
</reference>
<dbReference type="EMBL" id="JAZGQO010000007">
    <property type="protein sequence ID" value="KAK6182695.1"/>
    <property type="molecule type" value="Genomic_DNA"/>
</dbReference>
<dbReference type="InterPro" id="IPR011010">
    <property type="entry name" value="DNA_brk_join_enz"/>
</dbReference>
<keyword evidence="8" id="KW-1185">Reference proteome</keyword>
<keyword evidence="1" id="KW-1017">Isopeptide bond</keyword>
<dbReference type="SUPFAM" id="SSF56349">
    <property type="entry name" value="DNA breaking-rejoining enzymes"/>
    <property type="match status" value="1"/>
</dbReference>
<evidence type="ECO:0000313" key="7">
    <source>
        <dbReference type="EMBL" id="KAK6182695.1"/>
    </source>
</evidence>
<keyword evidence="3" id="KW-0832">Ubl conjugation</keyword>
<dbReference type="Gene3D" id="1.10.443.10">
    <property type="entry name" value="Intergrase catalytic core"/>
    <property type="match status" value="1"/>
</dbReference>
<evidence type="ECO:0000256" key="3">
    <source>
        <dbReference type="ARBA" id="ARBA00022843"/>
    </source>
</evidence>
<keyword evidence="4" id="KW-0233">DNA recombination</keyword>
<evidence type="ECO:0000256" key="1">
    <source>
        <dbReference type="ARBA" id="ARBA00022499"/>
    </source>
</evidence>
<protein>
    <recommendedName>
        <fullName evidence="9">DUF3504 domain-containing protein</fullName>
    </recommendedName>
</protein>
<evidence type="ECO:0000259" key="6">
    <source>
        <dbReference type="Pfam" id="PF25561"/>
    </source>
</evidence>
<feature type="domain" description="QRICH1-like" evidence="6">
    <location>
        <begin position="71"/>
        <end position="178"/>
    </location>
</feature>
<gene>
    <name evidence="7" type="ORF">SNE40_010319</name>
</gene>
<proteinExistence type="predicted"/>
<dbReference type="InterPro" id="IPR057926">
    <property type="entry name" value="QRICH1_dom"/>
</dbReference>
<keyword evidence="2" id="KW-0597">Phosphoprotein</keyword>
<dbReference type="Pfam" id="PF25561">
    <property type="entry name" value="QRICH1"/>
    <property type="match status" value="1"/>
</dbReference>
<dbReference type="InterPro" id="IPR052787">
    <property type="entry name" value="MAVS"/>
</dbReference>
<organism evidence="7 8">
    <name type="scientific">Patella caerulea</name>
    <name type="common">Rayed Mediterranean limpet</name>
    <dbReference type="NCBI Taxonomy" id="87958"/>
    <lineage>
        <taxon>Eukaryota</taxon>
        <taxon>Metazoa</taxon>
        <taxon>Spiralia</taxon>
        <taxon>Lophotrochozoa</taxon>
        <taxon>Mollusca</taxon>
        <taxon>Gastropoda</taxon>
        <taxon>Patellogastropoda</taxon>
        <taxon>Patelloidea</taxon>
        <taxon>Patellidae</taxon>
        <taxon>Patella</taxon>
    </lineage>
</organism>
<evidence type="ECO:0000256" key="4">
    <source>
        <dbReference type="ARBA" id="ARBA00023172"/>
    </source>
</evidence>
<name>A0AAN8JU78_PATCE</name>
<dbReference type="Pfam" id="PF12012">
    <property type="entry name" value="DUF3504"/>
    <property type="match status" value="1"/>
</dbReference>
<evidence type="ECO:0000259" key="5">
    <source>
        <dbReference type="Pfam" id="PF12012"/>
    </source>
</evidence>
<dbReference type="GO" id="GO:0006310">
    <property type="term" value="P:DNA recombination"/>
    <property type="evidence" value="ECO:0007669"/>
    <property type="project" value="UniProtKB-KW"/>
</dbReference>
<dbReference type="GO" id="GO:0015074">
    <property type="term" value="P:DNA integration"/>
    <property type="evidence" value="ECO:0007669"/>
    <property type="project" value="InterPro"/>
</dbReference>